<evidence type="ECO:0000256" key="13">
    <source>
        <dbReference type="SAM" id="Phobius"/>
    </source>
</evidence>
<feature type="transmembrane region" description="Helical" evidence="13">
    <location>
        <begin position="142"/>
        <end position="163"/>
    </location>
</feature>
<evidence type="ECO:0000313" key="15">
    <source>
        <dbReference type="EMBL" id="KAF1720332.1"/>
    </source>
</evidence>
<proteinExistence type="inferred from homology"/>
<evidence type="ECO:0000256" key="11">
    <source>
        <dbReference type="ARBA" id="ARBA00023136"/>
    </source>
</evidence>
<keyword evidence="5" id="KW-0349">Heme</keyword>
<evidence type="ECO:0000313" key="16">
    <source>
        <dbReference type="Proteomes" id="UP000781710"/>
    </source>
</evidence>
<dbReference type="PANTHER" id="PTHR30529:SF1">
    <property type="entry name" value="CYTOCHROME B561 HOMOLOG 2"/>
    <property type="match status" value="1"/>
</dbReference>
<evidence type="ECO:0000256" key="8">
    <source>
        <dbReference type="ARBA" id="ARBA00022982"/>
    </source>
</evidence>
<feature type="transmembrane region" description="Helical" evidence="13">
    <location>
        <begin position="53"/>
        <end position="72"/>
    </location>
</feature>
<evidence type="ECO:0000256" key="4">
    <source>
        <dbReference type="ARBA" id="ARBA00022475"/>
    </source>
</evidence>
<evidence type="ECO:0000256" key="9">
    <source>
        <dbReference type="ARBA" id="ARBA00022989"/>
    </source>
</evidence>
<keyword evidence="11 13" id="KW-0472">Membrane</keyword>
<keyword evidence="7" id="KW-0479">Metal-binding</keyword>
<dbReference type="InterPro" id="IPR011577">
    <property type="entry name" value="Cyt_b561_bac/Ni-Hgenase"/>
</dbReference>
<sequence>MRTVRKPVLERYPLPLRVLHWLLALLLAMQFTLGFVAEYGAVRWSEALLRLHFRLGMLILALTVLRLCLRLVMSMPAVDTEEPPGVHRARSWIHGLLYLLVLALPLSGHVIWVWMGADRTLFGGLEMPALFVPPDEETGRAVAWYVHVYGAWILLGLVCLHLLAAMFHEWTRGDDFIAR</sequence>
<keyword evidence="16" id="KW-1185">Reference proteome</keyword>
<dbReference type="EMBL" id="PDWW01000047">
    <property type="protein sequence ID" value="KAF1720332.1"/>
    <property type="molecule type" value="Genomic_DNA"/>
</dbReference>
<feature type="transmembrane region" description="Helical" evidence="13">
    <location>
        <begin position="21"/>
        <end position="41"/>
    </location>
</feature>
<comment type="cofactor">
    <cofactor evidence="1">
        <name>heme b</name>
        <dbReference type="ChEBI" id="CHEBI:60344"/>
    </cofactor>
</comment>
<organism evidence="15 16">
    <name type="scientific">Pseudoxanthomonas japonensis</name>
    <dbReference type="NCBI Taxonomy" id="69284"/>
    <lineage>
        <taxon>Bacteria</taxon>
        <taxon>Pseudomonadati</taxon>
        <taxon>Pseudomonadota</taxon>
        <taxon>Gammaproteobacteria</taxon>
        <taxon>Lysobacterales</taxon>
        <taxon>Lysobacteraceae</taxon>
        <taxon>Pseudoxanthomonas</taxon>
    </lineage>
</organism>
<keyword evidence="9 13" id="KW-1133">Transmembrane helix</keyword>
<dbReference type="SUPFAM" id="SSF81342">
    <property type="entry name" value="Transmembrane di-heme cytochromes"/>
    <property type="match status" value="1"/>
</dbReference>
<dbReference type="PANTHER" id="PTHR30529">
    <property type="entry name" value="CYTOCHROME B561"/>
    <property type="match status" value="1"/>
</dbReference>
<evidence type="ECO:0000259" key="14">
    <source>
        <dbReference type="Pfam" id="PF01292"/>
    </source>
</evidence>
<dbReference type="InterPro" id="IPR016174">
    <property type="entry name" value="Di-haem_cyt_TM"/>
</dbReference>
<protein>
    <recommendedName>
        <fullName evidence="14">Cytochrome b561 bacterial/Ni-hydrogenase domain-containing protein</fullName>
    </recommendedName>
</protein>
<feature type="transmembrane region" description="Helical" evidence="13">
    <location>
        <begin position="92"/>
        <end position="115"/>
    </location>
</feature>
<dbReference type="Gene3D" id="1.20.950.20">
    <property type="entry name" value="Transmembrane di-heme cytochromes, Chain C"/>
    <property type="match status" value="1"/>
</dbReference>
<comment type="similarity">
    <text evidence="12">Belongs to the cytochrome b561 family.</text>
</comment>
<evidence type="ECO:0000256" key="12">
    <source>
        <dbReference type="ARBA" id="ARBA00037975"/>
    </source>
</evidence>
<keyword evidence="10" id="KW-0408">Iron</keyword>
<evidence type="ECO:0000256" key="6">
    <source>
        <dbReference type="ARBA" id="ARBA00022692"/>
    </source>
</evidence>
<dbReference type="Pfam" id="PF01292">
    <property type="entry name" value="Ni_hydr_CYTB"/>
    <property type="match status" value="1"/>
</dbReference>
<evidence type="ECO:0000256" key="3">
    <source>
        <dbReference type="ARBA" id="ARBA00022448"/>
    </source>
</evidence>
<keyword evidence="6 13" id="KW-0812">Transmembrane</keyword>
<dbReference type="Proteomes" id="UP000781710">
    <property type="component" value="Unassembled WGS sequence"/>
</dbReference>
<comment type="caution">
    <text evidence="15">The sequence shown here is derived from an EMBL/GenBank/DDBJ whole genome shotgun (WGS) entry which is preliminary data.</text>
</comment>
<accession>A0ABQ6ZCB8</accession>
<evidence type="ECO:0000256" key="5">
    <source>
        <dbReference type="ARBA" id="ARBA00022617"/>
    </source>
</evidence>
<keyword evidence="3" id="KW-0813">Transport</keyword>
<evidence type="ECO:0000256" key="10">
    <source>
        <dbReference type="ARBA" id="ARBA00023004"/>
    </source>
</evidence>
<evidence type="ECO:0000256" key="7">
    <source>
        <dbReference type="ARBA" id="ARBA00022723"/>
    </source>
</evidence>
<comment type="subcellular location">
    <subcellularLocation>
        <location evidence="2">Cell membrane</location>
        <topology evidence="2">Multi-pass membrane protein</topology>
    </subcellularLocation>
</comment>
<reference evidence="15 16" key="1">
    <citation type="submission" date="2017-10" db="EMBL/GenBank/DDBJ databases">
        <title>Whole genome sequencing of members of genus Pseudoxanthomonas.</title>
        <authorList>
            <person name="Kumar S."/>
            <person name="Bansal K."/>
            <person name="Kaur A."/>
            <person name="Patil P."/>
            <person name="Sharma S."/>
            <person name="Patil P.B."/>
        </authorList>
    </citation>
    <scope>NUCLEOTIDE SEQUENCE [LARGE SCALE GENOMIC DNA]</scope>
    <source>
        <strain evidence="15 16">DSM 17109</strain>
    </source>
</reference>
<keyword evidence="4" id="KW-1003">Cell membrane</keyword>
<dbReference type="InterPro" id="IPR052168">
    <property type="entry name" value="Cytochrome_b561_oxidase"/>
</dbReference>
<evidence type="ECO:0000256" key="1">
    <source>
        <dbReference type="ARBA" id="ARBA00001970"/>
    </source>
</evidence>
<evidence type="ECO:0000256" key="2">
    <source>
        <dbReference type="ARBA" id="ARBA00004651"/>
    </source>
</evidence>
<feature type="domain" description="Cytochrome b561 bacterial/Ni-hydrogenase" evidence="14">
    <location>
        <begin position="11"/>
        <end position="174"/>
    </location>
</feature>
<keyword evidence="8" id="KW-0249">Electron transport</keyword>
<feature type="non-terminal residue" evidence="15">
    <location>
        <position position="179"/>
    </location>
</feature>
<name>A0ABQ6ZCB8_9GAMM</name>
<gene>
    <name evidence="15" type="ORF">CSC78_18645</name>
</gene>